<name>A0A1J1HM71_9DIPT</name>
<keyword evidence="3" id="KW-1185">Reference proteome</keyword>
<evidence type="ECO:0000313" key="3">
    <source>
        <dbReference type="Proteomes" id="UP000183832"/>
    </source>
</evidence>
<dbReference type="AlphaFoldDB" id="A0A1J1HM71"/>
<evidence type="ECO:0000313" key="2">
    <source>
        <dbReference type="EMBL" id="CRK87321.1"/>
    </source>
</evidence>
<dbReference type="Proteomes" id="UP000183832">
    <property type="component" value="Unassembled WGS sequence"/>
</dbReference>
<evidence type="ECO:0000256" key="1">
    <source>
        <dbReference type="SAM" id="Phobius"/>
    </source>
</evidence>
<keyword evidence="1" id="KW-0472">Membrane</keyword>
<dbReference type="EMBL" id="CVRI01000004">
    <property type="protein sequence ID" value="CRK87321.1"/>
    <property type="molecule type" value="Genomic_DNA"/>
</dbReference>
<keyword evidence="1" id="KW-0812">Transmembrane</keyword>
<accession>A0A1J1HM71</accession>
<reference evidence="2 3" key="1">
    <citation type="submission" date="2015-04" db="EMBL/GenBank/DDBJ databases">
        <authorList>
            <person name="Syromyatnikov M.Y."/>
            <person name="Popov V.N."/>
        </authorList>
    </citation>
    <scope>NUCLEOTIDE SEQUENCE [LARGE SCALE GENOMIC DNA]</scope>
</reference>
<feature type="transmembrane region" description="Helical" evidence="1">
    <location>
        <begin position="57"/>
        <end position="75"/>
    </location>
</feature>
<organism evidence="2 3">
    <name type="scientific">Clunio marinus</name>
    <dbReference type="NCBI Taxonomy" id="568069"/>
    <lineage>
        <taxon>Eukaryota</taxon>
        <taxon>Metazoa</taxon>
        <taxon>Ecdysozoa</taxon>
        <taxon>Arthropoda</taxon>
        <taxon>Hexapoda</taxon>
        <taxon>Insecta</taxon>
        <taxon>Pterygota</taxon>
        <taxon>Neoptera</taxon>
        <taxon>Endopterygota</taxon>
        <taxon>Diptera</taxon>
        <taxon>Nematocera</taxon>
        <taxon>Chironomoidea</taxon>
        <taxon>Chironomidae</taxon>
        <taxon>Clunio</taxon>
    </lineage>
</organism>
<keyword evidence="1" id="KW-1133">Transmembrane helix</keyword>
<proteinExistence type="predicted"/>
<gene>
    <name evidence="2" type="ORF">CLUMA_CG001123</name>
</gene>
<protein>
    <submittedName>
        <fullName evidence="2">CLUMA_CG001123, isoform A</fullName>
    </submittedName>
</protein>
<sequence length="76" mass="8808">MISNWIKKEAQAIENLGIQMQYKFKGSPKVVKFAQLLSLQLEHRSTQISYGVFVMDWKFFFATLCVVFSDILVLFG</sequence>